<sequence length="322" mass="37501">MDIIIKSVITNKFSDIIVIINSKILEDDEYYCLYNYFVYFYIKGLISDLTIYRLTYLLLKQKVLQIGFIRNLDYIMAWHILRQKTGNKTYIILNSHLDKVILKKKIDSKINLLKNGSKYLRIKLADAKKTCQLKKIVKETFLEYTGHFNDKTLQNNIMMHTLQGYQDKSNKGLQGISIVPGIQLLQGFREGLWNHEQEIEDRLLLLVNRFGVHLLSDFGINILDNKYFAQLSFEEKVSYYKDCLDKIILFGTELVDLLKAQKRLKKHKHHNLPQGQTKVLPQGQTKVLPQGQTKVLPQGSTKVLPPGSTKVLHKHKHKIEMK</sequence>
<reference evidence="1" key="1">
    <citation type="submission" date="2018-10" db="EMBL/GenBank/DDBJ databases">
        <title>Hidden diversity of soil giant viruses.</title>
        <authorList>
            <person name="Schulz F."/>
            <person name="Alteio L."/>
            <person name="Goudeau D."/>
            <person name="Ryan E.M."/>
            <person name="Malmstrom R.R."/>
            <person name="Blanchard J."/>
            <person name="Woyke T."/>
        </authorList>
    </citation>
    <scope>NUCLEOTIDE SEQUENCE</scope>
    <source>
        <strain evidence="1">BAV1</strain>
    </source>
</reference>
<gene>
    <name evidence="1" type="ORF">Barrevirus31_3</name>
</gene>
<name>A0A3G4ZQW5_9VIRU</name>
<accession>A0A3G4ZQW5</accession>
<protein>
    <submittedName>
        <fullName evidence="1">Uncharacterized protein</fullName>
    </submittedName>
</protein>
<organism evidence="1">
    <name type="scientific">Barrevirus sp</name>
    <dbReference type="NCBI Taxonomy" id="2487763"/>
    <lineage>
        <taxon>Viruses</taxon>
        <taxon>Varidnaviria</taxon>
        <taxon>Bamfordvirae</taxon>
        <taxon>Nucleocytoviricota</taxon>
        <taxon>Megaviricetes</taxon>
        <taxon>Imitervirales</taxon>
        <taxon>Mimiviridae</taxon>
        <taxon>Klosneuvirinae</taxon>
    </lineage>
</organism>
<dbReference type="EMBL" id="MK072028">
    <property type="protein sequence ID" value="AYV77300.1"/>
    <property type="molecule type" value="Genomic_DNA"/>
</dbReference>
<proteinExistence type="predicted"/>
<evidence type="ECO:0000313" key="1">
    <source>
        <dbReference type="EMBL" id="AYV77300.1"/>
    </source>
</evidence>